<name>A0A096CXL2_9FIRM</name>
<accession>A0A096CXL2</accession>
<gene>
    <name evidence="2" type="ORF">Y919_00850</name>
</gene>
<comment type="caution">
    <text evidence="2">The sequence shown here is derived from an EMBL/GenBank/DDBJ whole genome shotgun (WGS) entry which is preliminary data.</text>
</comment>
<evidence type="ECO:0000313" key="3">
    <source>
        <dbReference type="Proteomes" id="UP000029622"/>
    </source>
</evidence>
<organism evidence="2 3">
    <name type="scientific">Caloranaerobacter azorensis H53214</name>
    <dbReference type="NCBI Taxonomy" id="1156417"/>
    <lineage>
        <taxon>Bacteria</taxon>
        <taxon>Bacillati</taxon>
        <taxon>Bacillota</taxon>
        <taxon>Tissierellia</taxon>
        <taxon>Tissierellales</taxon>
        <taxon>Thermohalobacteraceae</taxon>
        <taxon>Caloranaerobacter</taxon>
    </lineage>
</organism>
<evidence type="ECO:0000256" key="1">
    <source>
        <dbReference type="SAM" id="Coils"/>
    </source>
</evidence>
<dbReference type="AlphaFoldDB" id="A0A096CXL2"/>
<dbReference type="Proteomes" id="UP000029622">
    <property type="component" value="Unassembled WGS sequence"/>
</dbReference>
<dbReference type="EMBL" id="AZTB01000002">
    <property type="protein sequence ID" value="KGG81334.1"/>
    <property type="molecule type" value="Genomic_DNA"/>
</dbReference>
<sequence length="172" mass="20053">MKITLGECLKIAKAIEEKIESLLAEREQVAIVRYFKDEEPEYPERTVEEISAEIAALAAKSRYLRQVVARANLNTKIDFEVNGEKISLAEGLLLLMQLLRERTCWKSLADKQQKTRNTDYYANVEYVEVTYDLAEAKKTYKNYEKQIRKLRLAIDRANINTEIEVPDDKIEY</sequence>
<dbReference type="Gene3D" id="6.10.320.10">
    <property type="match status" value="1"/>
</dbReference>
<dbReference type="Pfam" id="PF20935">
    <property type="entry name" value="DUF6847"/>
    <property type="match status" value="1"/>
</dbReference>
<evidence type="ECO:0000313" key="2">
    <source>
        <dbReference type="EMBL" id="KGG81334.1"/>
    </source>
</evidence>
<reference evidence="2 3" key="1">
    <citation type="submission" date="2013-12" db="EMBL/GenBank/DDBJ databases">
        <title>Draft genome sequence of Caloranaerobacter sp. H53214.</title>
        <authorList>
            <person name="Jiang L.J."/>
            <person name="Shao Z.Z."/>
            <person name="Long M.N."/>
        </authorList>
    </citation>
    <scope>NUCLEOTIDE SEQUENCE [LARGE SCALE GENOMIC DNA]</scope>
    <source>
        <strain evidence="2 3">H53214</strain>
    </source>
</reference>
<proteinExistence type="predicted"/>
<feature type="coiled-coil region" evidence="1">
    <location>
        <begin position="126"/>
        <end position="160"/>
    </location>
</feature>
<dbReference type="InterPro" id="IPR047741">
    <property type="entry name" value="DIP1984-like"/>
</dbReference>
<keyword evidence="1" id="KW-0175">Coiled coil</keyword>
<protein>
    <submittedName>
        <fullName evidence="2">Uncharacterized protein</fullName>
    </submittedName>
</protein>